<dbReference type="EMBL" id="MT774401">
    <property type="protein sequence ID" value="QOR57177.1"/>
    <property type="molecule type" value="Genomic_DNA"/>
</dbReference>
<dbReference type="Pfam" id="PF07463">
    <property type="entry name" value="NUMOD4"/>
    <property type="match status" value="1"/>
</dbReference>
<keyword evidence="2" id="KW-0540">Nuclease</keyword>
<dbReference type="GeneID" id="65131109"/>
<evidence type="ECO:0000259" key="1">
    <source>
        <dbReference type="SMART" id="SM00507"/>
    </source>
</evidence>
<dbReference type="GO" id="GO:0016788">
    <property type="term" value="F:hydrolase activity, acting on ester bonds"/>
    <property type="evidence" value="ECO:0007669"/>
    <property type="project" value="InterPro"/>
</dbReference>
<name>A0A7M1RRV4_9CAUD</name>
<dbReference type="Proteomes" id="UP000593734">
    <property type="component" value="Segment"/>
</dbReference>
<keyword evidence="2" id="KW-0378">Hydrolase</keyword>
<dbReference type="InterPro" id="IPR010902">
    <property type="entry name" value="NUMOD4"/>
</dbReference>
<sequence>MEEIWKDVKGFESLYMVSNLGRVKNVPHYVTRKYYRPSTGDNIEDKLYIKEVLLNPKKKYHHKDRGIYNYFYYGVSLRKDGKYYNKSIHRLVAEAFLPNPDNLPCVNHKDENKLNNCVDNLEWCTYQHNNVWKNRLAKSLETFNANPKNRRKVYQYTKDGAFIKEYESVKEATKEMGLKHSSGIYLSCNHNNCYARGFKWSFNSPSL</sequence>
<dbReference type="Gene3D" id="3.90.75.20">
    <property type="match status" value="1"/>
</dbReference>
<reference evidence="2 3" key="1">
    <citation type="submission" date="2020-07" db="EMBL/GenBank/DDBJ databases">
        <title>Taxonomic proposal: Crassvirales, a new order of highly abundant and diverse bacterial viruses.</title>
        <authorList>
            <person name="Shkoporov A.N."/>
            <person name="Stockdale S.R."/>
            <person name="Guerin E."/>
            <person name="Ross R.P."/>
            <person name="Hill C."/>
        </authorList>
    </citation>
    <scope>NUCLEOTIDE SEQUENCE [LARGE SCALE GENOMIC DNA]</scope>
</reference>
<keyword evidence="2" id="KW-0255">Endonuclease</keyword>
<dbReference type="InterPro" id="IPR003647">
    <property type="entry name" value="Intron_nuc_1_rpt"/>
</dbReference>
<proteinExistence type="predicted"/>
<dbReference type="SMART" id="SM00497">
    <property type="entry name" value="IENR1"/>
    <property type="match status" value="1"/>
</dbReference>
<organism evidence="2 3">
    <name type="scientific">uncultured phage cr6_1</name>
    <dbReference type="NCBI Taxonomy" id="2772085"/>
    <lineage>
        <taxon>Viruses</taxon>
        <taxon>Duplodnaviria</taxon>
        <taxon>Heunggongvirae</taxon>
        <taxon>Uroviricota</taxon>
        <taxon>Caudoviricetes</taxon>
        <taxon>Crassvirales</taxon>
        <taxon>Suoliviridae</taxon>
        <taxon>Bearivirinae</taxon>
        <taxon>Afonbuvirus</taxon>
        <taxon>Afonbuvirus faecalis</taxon>
    </lineage>
</organism>
<dbReference type="SUPFAM" id="SSF64496">
    <property type="entry name" value="DNA-binding domain of intron-encoded endonucleases"/>
    <property type="match status" value="1"/>
</dbReference>
<dbReference type="InterPro" id="IPR036388">
    <property type="entry name" value="WH-like_DNA-bd_sf"/>
</dbReference>
<accession>A0A7M1RRV4</accession>
<dbReference type="KEGG" id="vg:65131109"/>
<protein>
    <submittedName>
        <fullName evidence="2">HNH endonuclease</fullName>
    </submittedName>
</protein>
<dbReference type="InterPro" id="IPR044925">
    <property type="entry name" value="His-Me_finger_sf"/>
</dbReference>
<dbReference type="SUPFAM" id="SSF54060">
    <property type="entry name" value="His-Me finger endonucleases"/>
    <property type="match status" value="1"/>
</dbReference>
<evidence type="ECO:0000313" key="2">
    <source>
        <dbReference type="EMBL" id="QOR57177.1"/>
    </source>
</evidence>
<dbReference type="SMART" id="SM00507">
    <property type="entry name" value="HNHc"/>
    <property type="match status" value="1"/>
</dbReference>
<dbReference type="Pfam" id="PF07453">
    <property type="entry name" value="NUMOD1"/>
    <property type="match status" value="1"/>
</dbReference>
<feature type="domain" description="HNH nuclease" evidence="1">
    <location>
        <begin position="82"/>
        <end position="130"/>
    </location>
</feature>
<dbReference type="InterPro" id="IPR003615">
    <property type="entry name" value="HNH_nuc"/>
</dbReference>
<dbReference type="InterPro" id="IPR010896">
    <property type="entry name" value="NUMOD1"/>
</dbReference>
<dbReference type="RefSeq" id="YP_010112629.1">
    <property type="nucleotide sequence ID" value="NC_055894.1"/>
</dbReference>
<dbReference type="Pfam" id="PF13392">
    <property type="entry name" value="HNH_3"/>
    <property type="match status" value="1"/>
</dbReference>
<evidence type="ECO:0000313" key="3">
    <source>
        <dbReference type="Proteomes" id="UP000593734"/>
    </source>
</evidence>
<keyword evidence="3" id="KW-1185">Reference proteome</keyword>
<dbReference type="GO" id="GO:0004519">
    <property type="term" value="F:endonuclease activity"/>
    <property type="evidence" value="ECO:0007669"/>
    <property type="project" value="UniProtKB-KW"/>
</dbReference>
<dbReference type="Gene3D" id="1.10.10.10">
    <property type="entry name" value="Winged helix-like DNA-binding domain superfamily/Winged helix DNA-binding domain"/>
    <property type="match status" value="1"/>
</dbReference>